<dbReference type="PANTHER" id="PTHR28062">
    <property type="entry name" value="K+-H+ EXCHANGE-LIKE PROTEIN"/>
    <property type="match status" value="1"/>
</dbReference>
<gene>
    <name evidence="1" type="ORF">BABINDRAFT_17677</name>
</gene>
<dbReference type="OrthoDB" id="5562676at2759"/>
<accession>A0A1E3QLN6</accession>
<organism evidence="1 2">
    <name type="scientific">Babjeviella inositovora NRRL Y-12698</name>
    <dbReference type="NCBI Taxonomy" id="984486"/>
    <lineage>
        <taxon>Eukaryota</taxon>
        <taxon>Fungi</taxon>
        <taxon>Dikarya</taxon>
        <taxon>Ascomycota</taxon>
        <taxon>Saccharomycotina</taxon>
        <taxon>Pichiomycetes</taxon>
        <taxon>Serinales incertae sedis</taxon>
        <taxon>Babjeviella</taxon>
    </lineage>
</organism>
<dbReference type="Pfam" id="PF10173">
    <property type="entry name" value="Mit_KHE1"/>
    <property type="match status" value="1"/>
</dbReference>
<reference evidence="2" key="1">
    <citation type="submission" date="2016-05" db="EMBL/GenBank/DDBJ databases">
        <title>Comparative genomics of biotechnologically important yeasts.</title>
        <authorList>
            <consortium name="DOE Joint Genome Institute"/>
            <person name="Riley R."/>
            <person name="Haridas S."/>
            <person name="Wolfe K.H."/>
            <person name="Lopes M.R."/>
            <person name="Hittinger C.T."/>
            <person name="Goker M."/>
            <person name="Salamov A."/>
            <person name="Wisecaver J."/>
            <person name="Long T.M."/>
            <person name="Aerts A.L."/>
            <person name="Barry K."/>
            <person name="Choi C."/>
            <person name="Clum A."/>
            <person name="Coughlan A.Y."/>
            <person name="Deshpande S."/>
            <person name="Douglass A.P."/>
            <person name="Hanson S.J."/>
            <person name="Klenk H.-P."/>
            <person name="Labutti K."/>
            <person name="Lapidus A."/>
            <person name="Lindquist E."/>
            <person name="Lipzen A."/>
            <person name="Meier-Kolthoff J.P."/>
            <person name="Ohm R.A."/>
            <person name="Otillar R.P."/>
            <person name="Pangilinan J."/>
            <person name="Peng Y."/>
            <person name="Rokas A."/>
            <person name="Rosa C.A."/>
            <person name="Scheuner C."/>
            <person name="Sibirny A.A."/>
            <person name="Slot J.C."/>
            <person name="Stielow J.B."/>
            <person name="Sun H."/>
            <person name="Kurtzman C.P."/>
            <person name="Blackwell M."/>
            <person name="Grigoriev I.V."/>
            <person name="Jeffries T.W."/>
        </authorList>
    </citation>
    <scope>NUCLEOTIDE SEQUENCE [LARGE SCALE GENOMIC DNA]</scope>
    <source>
        <strain evidence="2">NRRL Y-12698</strain>
    </source>
</reference>
<protein>
    <submittedName>
        <fullName evidence="1">Uncharacterized protein</fullName>
    </submittedName>
</protein>
<feature type="non-terminal residue" evidence="1">
    <location>
        <position position="263"/>
    </location>
</feature>
<dbReference type="STRING" id="984486.A0A1E3QLN6"/>
<dbReference type="GO" id="GO:1902600">
    <property type="term" value="P:proton transmembrane transport"/>
    <property type="evidence" value="ECO:0007669"/>
    <property type="project" value="TreeGrafter"/>
</dbReference>
<dbReference type="PANTHER" id="PTHR28062:SF1">
    <property type="entry name" value="TRANSMEMBRANE PROTEIN"/>
    <property type="match status" value="1"/>
</dbReference>
<dbReference type="GO" id="GO:0005743">
    <property type="term" value="C:mitochondrial inner membrane"/>
    <property type="evidence" value="ECO:0007669"/>
    <property type="project" value="TreeGrafter"/>
</dbReference>
<keyword evidence="2" id="KW-1185">Reference proteome</keyword>
<dbReference type="InterPro" id="IPR018786">
    <property type="entry name" value="Mit_KHE1"/>
</dbReference>
<dbReference type="RefSeq" id="XP_018983929.1">
    <property type="nucleotide sequence ID" value="XM_019131024.1"/>
</dbReference>
<dbReference type="GO" id="GO:0006813">
    <property type="term" value="P:potassium ion transport"/>
    <property type="evidence" value="ECO:0007669"/>
    <property type="project" value="TreeGrafter"/>
</dbReference>
<name>A0A1E3QLN6_9ASCO</name>
<evidence type="ECO:0000313" key="2">
    <source>
        <dbReference type="Proteomes" id="UP000094336"/>
    </source>
</evidence>
<dbReference type="EMBL" id="KV454435">
    <property type="protein sequence ID" value="ODQ78601.1"/>
    <property type="molecule type" value="Genomic_DNA"/>
</dbReference>
<proteinExistence type="predicted"/>
<feature type="non-terminal residue" evidence="1">
    <location>
        <position position="1"/>
    </location>
</feature>
<dbReference type="AlphaFoldDB" id="A0A1E3QLN6"/>
<evidence type="ECO:0000313" key="1">
    <source>
        <dbReference type="EMBL" id="ODQ78601.1"/>
    </source>
</evidence>
<dbReference type="Proteomes" id="UP000094336">
    <property type="component" value="Unassembled WGS sequence"/>
</dbReference>
<sequence>PIHLVSLPITTQKSFVYCIHDQEKTIDTSSPFTRVLSRLLGLGAKGWQKLCDSDLAINKKTVQYMKQLLHKIPYNEGSLRSIPSQALLKRTLQKDSAKDHLDEDSHKVLTALQIQSLPSEITANMADHFINLVDSLLSTDQMHLRKIVLCALGAPFTIPFGLIPVLPNIPLFWLMFRAWCHFEAFQGVRHLRFLKGTSKEESHLEVVKFDKLDECYHNGGANIEKFDGSEKVVLNERIIKELAEKLHAPKLEELLKVALAQEK</sequence>
<dbReference type="GeneID" id="30148877"/>